<evidence type="ECO:0000313" key="4">
    <source>
        <dbReference type="EMBL" id="GFH32528.1"/>
    </source>
</evidence>
<feature type="domain" description="RNA helicase C-terminal" evidence="3">
    <location>
        <begin position="35"/>
        <end position="91"/>
    </location>
</feature>
<proteinExistence type="predicted"/>
<dbReference type="EMBL" id="BLLF01006754">
    <property type="protein sequence ID" value="GFH32528.1"/>
    <property type="molecule type" value="Genomic_DNA"/>
</dbReference>
<dbReference type="InterPro" id="IPR059023">
    <property type="entry name" value="RNA_hel_CTD"/>
</dbReference>
<name>A0A6A0AIT4_HAELA</name>
<reference evidence="4 5" key="1">
    <citation type="submission" date="2020-02" db="EMBL/GenBank/DDBJ databases">
        <title>Draft genome sequence of Haematococcus lacustris strain NIES-144.</title>
        <authorList>
            <person name="Morimoto D."/>
            <person name="Nakagawa S."/>
            <person name="Yoshida T."/>
            <person name="Sawayama S."/>
        </authorList>
    </citation>
    <scope>NUCLEOTIDE SEQUENCE [LARGE SCALE GENOMIC DNA]</scope>
    <source>
        <strain evidence="4 5">NIES-144</strain>
    </source>
</reference>
<keyword evidence="1" id="KW-0378">Hydrolase</keyword>
<keyword evidence="2 4" id="KW-0067">ATP-binding</keyword>
<gene>
    <name evidence="4" type="ORF">HaLaN_31762</name>
</gene>
<evidence type="ECO:0000256" key="2">
    <source>
        <dbReference type="ARBA" id="ARBA00022806"/>
    </source>
</evidence>
<dbReference type="Proteomes" id="UP000485058">
    <property type="component" value="Unassembled WGS sequence"/>
</dbReference>
<evidence type="ECO:0000313" key="5">
    <source>
        <dbReference type="Proteomes" id="UP000485058"/>
    </source>
</evidence>
<dbReference type="AlphaFoldDB" id="A0A6A0AIT4"/>
<keyword evidence="2 4" id="KW-0547">Nucleotide-binding</keyword>
<keyword evidence="5" id="KW-1185">Reference proteome</keyword>
<dbReference type="Pfam" id="PF26026">
    <property type="entry name" value="RNA_hel_CTD"/>
    <property type="match status" value="1"/>
</dbReference>
<feature type="non-terminal residue" evidence="4">
    <location>
        <position position="1"/>
    </location>
</feature>
<sequence length="95" mass="10170">AKVGGSVVLRDVSVVSSLATMLFSVDMDVHHTTRTVLVNNWLQVQCAPATAAVVKALKAELDNLLDTKVKSPHKHAERNNMVILAIVRALSGVQA</sequence>
<organism evidence="4 5">
    <name type="scientific">Haematococcus lacustris</name>
    <name type="common">Green alga</name>
    <name type="synonym">Haematococcus pluvialis</name>
    <dbReference type="NCBI Taxonomy" id="44745"/>
    <lineage>
        <taxon>Eukaryota</taxon>
        <taxon>Viridiplantae</taxon>
        <taxon>Chlorophyta</taxon>
        <taxon>core chlorophytes</taxon>
        <taxon>Chlorophyceae</taxon>
        <taxon>CS clade</taxon>
        <taxon>Chlamydomonadales</taxon>
        <taxon>Haematococcaceae</taxon>
        <taxon>Haematococcus</taxon>
    </lineage>
</organism>
<evidence type="ECO:0000256" key="1">
    <source>
        <dbReference type="ARBA" id="ARBA00022801"/>
    </source>
</evidence>
<protein>
    <submittedName>
        <fullName evidence="4">ATP-dependent RNA helicase dhx29</fullName>
    </submittedName>
</protein>
<accession>A0A6A0AIT4</accession>
<evidence type="ECO:0000259" key="3">
    <source>
        <dbReference type="Pfam" id="PF26026"/>
    </source>
</evidence>
<dbReference type="GO" id="GO:0004386">
    <property type="term" value="F:helicase activity"/>
    <property type="evidence" value="ECO:0007669"/>
    <property type="project" value="UniProtKB-KW"/>
</dbReference>
<keyword evidence="2 4" id="KW-0347">Helicase</keyword>
<comment type="caution">
    <text evidence="4">The sequence shown here is derived from an EMBL/GenBank/DDBJ whole genome shotgun (WGS) entry which is preliminary data.</text>
</comment>